<feature type="compositionally biased region" description="Polar residues" evidence="1">
    <location>
        <begin position="157"/>
        <end position="167"/>
    </location>
</feature>
<proteinExistence type="predicted"/>
<feature type="compositionally biased region" description="Polar residues" evidence="1">
    <location>
        <begin position="2291"/>
        <end position="2305"/>
    </location>
</feature>
<feature type="region of interest" description="Disordered" evidence="1">
    <location>
        <begin position="2251"/>
        <end position="2274"/>
    </location>
</feature>
<feature type="region of interest" description="Disordered" evidence="1">
    <location>
        <begin position="220"/>
        <end position="256"/>
    </location>
</feature>
<dbReference type="EMBL" id="QUAM01000003">
    <property type="protein sequence ID" value="TPR14137.1"/>
    <property type="molecule type" value="Genomic_DNA"/>
</dbReference>
<evidence type="ECO:0000256" key="1">
    <source>
        <dbReference type="SAM" id="MobiDB-lite"/>
    </source>
</evidence>
<keyword evidence="2" id="KW-0732">Signal</keyword>
<protein>
    <recommendedName>
        <fullName evidence="3">DUF5776 domain-containing protein</fullName>
    </recommendedName>
</protein>
<feature type="compositionally biased region" description="Polar residues" evidence="1">
    <location>
        <begin position="2419"/>
        <end position="2428"/>
    </location>
</feature>
<keyword evidence="5" id="KW-1185">Reference proteome</keyword>
<feature type="region of interest" description="Disordered" evidence="1">
    <location>
        <begin position="2042"/>
        <end position="2063"/>
    </location>
</feature>
<reference evidence="4 5" key="1">
    <citation type="submission" date="2018-08" db="EMBL/GenBank/DDBJ databases">
        <title>Comparative genomics of wild bee and flower associated Lactobacillus reveals potential adaptation to the bee host.</title>
        <authorList>
            <person name="Vuong H.Q."/>
            <person name="Mcfrederick Q.S."/>
        </authorList>
    </citation>
    <scope>NUCLEOTIDE SEQUENCE [LARGE SCALE GENOMIC DNA]</scope>
    <source>
        <strain evidence="4 5">HV_04</strain>
    </source>
</reference>
<feature type="region of interest" description="Disordered" evidence="1">
    <location>
        <begin position="1591"/>
        <end position="1619"/>
    </location>
</feature>
<dbReference type="InterPro" id="IPR044081">
    <property type="entry name" value="DUF5776"/>
</dbReference>
<feature type="region of interest" description="Disordered" evidence="1">
    <location>
        <begin position="1440"/>
        <end position="1485"/>
    </location>
</feature>
<feature type="compositionally biased region" description="Polar residues" evidence="1">
    <location>
        <begin position="64"/>
        <end position="142"/>
    </location>
</feature>
<accession>A0ABY2YSC4</accession>
<feature type="compositionally biased region" description="Low complexity" evidence="1">
    <location>
        <begin position="1221"/>
        <end position="1241"/>
    </location>
</feature>
<feature type="compositionally biased region" description="Polar residues" evidence="1">
    <location>
        <begin position="1596"/>
        <end position="1619"/>
    </location>
</feature>
<dbReference type="Pfam" id="PF19087">
    <property type="entry name" value="DUF5776"/>
    <property type="match status" value="1"/>
</dbReference>
<dbReference type="Proteomes" id="UP000767392">
    <property type="component" value="Unassembled WGS sequence"/>
</dbReference>
<feature type="chain" id="PRO_5045109929" description="DUF5776 domain-containing protein" evidence="2">
    <location>
        <begin position="40"/>
        <end position="3456"/>
    </location>
</feature>
<evidence type="ECO:0000259" key="3">
    <source>
        <dbReference type="Pfam" id="PF19087"/>
    </source>
</evidence>
<evidence type="ECO:0000313" key="4">
    <source>
        <dbReference type="EMBL" id="TPR14137.1"/>
    </source>
</evidence>
<evidence type="ECO:0000313" key="5">
    <source>
        <dbReference type="Proteomes" id="UP000767392"/>
    </source>
</evidence>
<feature type="region of interest" description="Disordered" evidence="1">
    <location>
        <begin position="3130"/>
        <end position="3149"/>
    </location>
</feature>
<feature type="compositionally biased region" description="Basic and acidic residues" evidence="1">
    <location>
        <begin position="1243"/>
        <end position="1254"/>
    </location>
</feature>
<feature type="region of interest" description="Disordered" evidence="1">
    <location>
        <begin position="2419"/>
        <end position="2439"/>
    </location>
</feature>
<feature type="region of interest" description="Disordered" evidence="1">
    <location>
        <begin position="2101"/>
        <end position="2123"/>
    </location>
</feature>
<dbReference type="RefSeq" id="WP_105987865.1">
    <property type="nucleotide sequence ID" value="NZ_POST01000003.1"/>
</dbReference>
<feature type="compositionally biased region" description="Polar residues" evidence="1">
    <location>
        <begin position="1446"/>
        <end position="1461"/>
    </location>
</feature>
<feature type="compositionally biased region" description="Basic and acidic residues" evidence="1">
    <location>
        <begin position="2105"/>
        <end position="2122"/>
    </location>
</feature>
<feature type="region of interest" description="Disordered" evidence="1">
    <location>
        <begin position="980"/>
        <end position="1030"/>
    </location>
</feature>
<feature type="region of interest" description="Disordered" evidence="1">
    <location>
        <begin position="1338"/>
        <end position="1416"/>
    </location>
</feature>
<feature type="region of interest" description="Disordered" evidence="1">
    <location>
        <begin position="564"/>
        <end position="585"/>
    </location>
</feature>
<comment type="caution">
    <text evidence="4">The sequence shown here is derived from an EMBL/GenBank/DDBJ whole genome shotgun (WGS) entry which is preliminary data.</text>
</comment>
<feature type="region of interest" description="Disordered" evidence="1">
    <location>
        <begin position="2492"/>
        <end position="2511"/>
    </location>
</feature>
<gene>
    <name evidence="4" type="ORF">DY048_04115</name>
</gene>
<feature type="compositionally biased region" description="Low complexity" evidence="1">
    <location>
        <begin position="143"/>
        <end position="156"/>
    </location>
</feature>
<sequence>MQYNKRDIKKINDKKMMRKVKKQWVVLSVAAFAALGASAFEMLNPNETIVHADDQSISTKITSVGRNQNASNSTPVHTSTTLLSDKVATPSSQPVDEPTKAQNNWNNGQKDNTDNSADYKNTYNNSTQGFKDAMNNDSKNVVQSQNSNTPTNPNPSKSDSGYQNGVSQYNQNRSAMNAGAADAFNGNSENTSTQTSDNAKNYYDAAYNGSNDAKAAYNNATKNEGTNTNSYTSYNQWLKDNNKSQNDTPTQNKQNATDYQKNIDGNLNTANNASVQSNNSKIQVTQNSSISGANAATYANNKKYATDSGYALAYQYGYNYFLANQGVVDAKSGKWNGQTKNNSGGTTAASYLPSAGSSNPYDQAYLGAQAAINSQVNQTQSGTNGTTISNYTGSGNSNMYQSAYNDVANDTQKGIVYLSNSGQMDNVLQNNMNNVTALKLVNDVMYPDSSNSQGYPRNTVNINNNLNIDGQNHLLDITNNNYNFQPNNMNMNINIHNFKTLYGSNYWGPFSIVSNGSDNKITSSSIIYSNFNYVGSKLVSSYNSDVYINGNVNIDQVDTYTSPVNSSVQTQTSGNHDNGGYGNGGNYQPGLQVGNMILGVNANYFGSSASQTGSQNVQVNGNLTLGTGSNMTLVPTGAANGQDSPDNNNYSVYLKNQKSILNVNNNASLNIFLNNDNGNQTAGIYNLGTINVNGGTINAESNSAFANGSNQMIYSNGKINVTNGGLINVKVSNLGSTTSSGIINNQNSINISNLGNLSVQDIDNSGGAITLVGGQPLNIYNVGDSGVTLINNKASGSQFTNGGINAYTVTVSNTNNNQNPTAYYNFNMDSNGNATVLGVDGVKNTLSLPGNSLYINSVPSVSFIGPIYTTNDQGVTTIHGYAKISKYSSAAGNLYVQYAYGNNAKYSKLNQFDNQPFKNDKYQNVDNNNYYHSIVPSQNDLIPLSFQVPNGTNASSYGIRLRYGVSGVNAVVTTNKAGNQSYTANTEGYSSNDGQLQESDVQSASGQLNSSNDGVNNGISDIETNSSNAKVPTKYQKDLDYTNAYDSAQSGYKYYMDNSGDPNNQEDPHIPSIPDKLNVTDPGAFSKGYCQAAKDLHQGYMESLNGNNLNALPSESDNVGNKLGFSQGQSVLQGISDANNNPNQGDSYSGNDIQRTAYKAAVNAIKAGINNDPIQPDLGSQPQVYQDAYNKAYKDAQNTATQIAKNGGNTDGITLTPAQQAAQNTAQQAMNQATTDAQTADSSKNDQYKGDTNADKTYQGAQAGYANGGTDKPASDDPVYKNAFDKAQTAAKAAANTGAQSYVDGNNTNNPTEGTATERAADNYGYQQAQQGYNAAKANPNTIDQDKYKNNPSYKSGVDMNTAVNNGANDANKATSKDPNYANSHHNAAQTAGYNGTLDGGQAGMNGDPKPDLSNQSQAYQDAYNRAYDSGKQTAAKIASGDIDPSNLSPGQQAAYNNSPQAVAKASDAAKNPNTESDSKYSGTDNASRAYQAAKAGYANGGTGTMMPTQKSDPIYSKAFTDAQTAAKAAANTGAQSYVNGNNTNNPNEGTAAERTADDYGYQQAKAGYNDAKANPGQVNQDKYKNDPSYKAGVDMNNSVNAGVSDANNATTKDPSYANSHHNAAQTAGYNGTLDGGQAGMNGDPIPSDLNTKPQAYQDAYNKAYQDAQQQAQQIADDIAKGEPADTSKLTPAQNKAYQAAQQAIDNAKSAAADNNPTVNDSKYSGTNNASRAYQAAKAGYANGGTGTMTPTQKSDPIYSKAFTDAQTAAKAAANTGAQSYVNGNNTNNPTEGTAAEKAADNYGYQQAQAGYDAQRKGHFDNDKYTNDPSYKAGVQVANDVSNGSQAATQSNNPDPNYYPVLKNDNVAEKDAYQATKAAYQAAMNGTGKADNNNKSQAYRDAYDSAYQDANKQADAINKGNITSDRLTPGQKAAYNQAQNAMNAAINDAKNNPDANNDKYSGTDNASRAYQAAKAGYANAGNNTMDSNYNDDPVYKNAFNQAQNDARSQAAQAVKDFADGKDNNNQNGSNALGKAYDQGYNEMKAGYDGKPSTSGNDNDPSYQAGVQMAKDVKAGTTDAYDNPKQGTSYQGSLAKQEAYQATVEANKDASSEKPKSKPDASDFIRNSRSYQDAYNNAYNHAAQMTKAAAAGQIDKNNLDNQLDRDAYNQGINDYQEGYQAAQAGNPSDGSKYKGKGIADLAYQGAQAGFNDGAKNLNEPKSEDPVYVNAYQNARDAARKYAKSGAQDFAQGTFKNSGASDPDEHDDSNNQDALNKAHDYGYNQAQSGYDAQQANKNKDLTNNGTPEYNIGAKMARDSDLGKKFALTGTGDSIANSDIAQRDGYQATINGYQDGANGHKQSLDGHSKAYIDAYNQAYEDGQKLAQQGASGKTDDVGLLQNNQPGQKAYAQGISDANSGYQAAVNQNGTNDDGKHSDINDSNVDKAYQGALAGLKDVGNGVNQPNNSDPVYVKAYNDANQVARSAIQAGVNEFAHGDDSSTTSEHNDPVSMAHNQGFDQAKQGYQDQMSGKADSANKNPGYIAGVQMAEEYQKAIDNTNNSPGQDGNNDPVSQATRAATLAGYSDSIHNINNSTTPNQYQSQSKVYQDAYSKAHQEAINNLKAGAEAFNNDNVAPTGNDIASMAKEQGFAAAQDAYKKAQQNSTVTPQSTDGSNYSETYNGASTAFNNALKGNYDQPNSSSDVYNSAYKKAMKEAKQLISDAAMNNIKNQNGTGSSNLSNNMISKLSDLGMNDASQAYQAAQDQNSSYTSTNPNATDVYNGAKAAFDDIKNGNANKQHDSGNDLYQASYAKALQDAQKYAQMGADGYSNGNNSVDDILNNIVKPSKAEIDAVNTGFNQAKAGHDDSMSGVAQPKQDNPYYNYEFENSAKSNQAGTKAAMDDATQGNEHTGNDKLDQAYQGTVDAYNNHGELPNGFDHMPVAYRDAFNAAKDKAKQAYQSGADQFNNDQPNTETNNKGATALAHNNGYQAAQSIYNQVLQNPNAVDSSNLDPAQKAGYEKAQQAIAGLQDYASGKQPTNTDSNYMAGYNIAKQATQAALNDARNGKPAQNDNVPSGMNPKLYQDIYNATYSGYNNGYNGSDNKADQGFAYKIAYQNAYKQGQYDIPAPVMPATNTAKPNRNSNKQAKQSANVDQFTNQGIADALNGNKMKNKASTYRTGYRLGNDAIKGMRAAEYGKRAKKNIKNANDSFYMFGYNGYKAGVRAAKRTLNANKHLNKHDLVGKSQAYVYAFKQGQKAETRYQHNWGAKQGAAMARKHHATPISLNKTHSAAYVKSYMEAYRRTMKRVMPRYIYNIRTIFVHSKTKFTKHNRVIRYVKKPRYAAKILKVTGIAYYKNGTPRYRVRGGGIIADKHGTGLVTTDGVVNAYYRHNFKRFRVIKPVGTLVHKGLKFDRSNVTRKVYHGEIFTVNKVVRYHGLTRFYLGHGEYITSNKTFVKKVG</sequence>
<feature type="compositionally biased region" description="Polar residues" evidence="1">
    <location>
        <begin position="1362"/>
        <end position="1394"/>
    </location>
</feature>
<organism evidence="4 5">
    <name type="scientific">Apilactobacillus timberlakei</name>
    <dbReference type="NCBI Taxonomy" id="2008380"/>
    <lineage>
        <taxon>Bacteria</taxon>
        <taxon>Bacillati</taxon>
        <taxon>Bacillota</taxon>
        <taxon>Bacilli</taxon>
        <taxon>Lactobacillales</taxon>
        <taxon>Lactobacillaceae</taxon>
        <taxon>Apilactobacillus</taxon>
    </lineage>
</organism>
<feature type="signal peptide" evidence="2">
    <location>
        <begin position="1"/>
        <end position="39"/>
    </location>
</feature>
<feature type="compositionally biased region" description="Polar residues" evidence="1">
    <location>
        <begin position="1472"/>
        <end position="1485"/>
    </location>
</feature>
<feature type="region of interest" description="Disordered" evidence="1">
    <location>
        <begin position="2291"/>
        <end position="2311"/>
    </location>
</feature>
<feature type="compositionally biased region" description="Polar residues" evidence="1">
    <location>
        <begin position="2051"/>
        <end position="2061"/>
    </location>
</feature>
<feature type="compositionally biased region" description="Polar residues" evidence="1">
    <location>
        <begin position="564"/>
        <end position="573"/>
    </location>
</feature>
<evidence type="ECO:0000256" key="2">
    <source>
        <dbReference type="SAM" id="SignalP"/>
    </source>
</evidence>
<feature type="region of interest" description="Disordered" evidence="1">
    <location>
        <begin position="64"/>
        <end position="167"/>
    </location>
</feature>
<feature type="region of interest" description="Disordered" evidence="1">
    <location>
        <begin position="1221"/>
        <end position="1255"/>
    </location>
</feature>
<name>A0ABY2YSC4_9LACO</name>
<feature type="domain" description="DUF5776" evidence="3">
    <location>
        <begin position="3384"/>
        <end position="3452"/>
    </location>
</feature>